<organism evidence="2 3">
    <name type="scientific">Trifolium medium</name>
    <dbReference type="NCBI Taxonomy" id="97028"/>
    <lineage>
        <taxon>Eukaryota</taxon>
        <taxon>Viridiplantae</taxon>
        <taxon>Streptophyta</taxon>
        <taxon>Embryophyta</taxon>
        <taxon>Tracheophyta</taxon>
        <taxon>Spermatophyta</taxon>
        <taxon>Magnoliopsida</taxon>
        <taxon>eudicotyledons</taxon>
        <taxon>Gunneridae</taxon>
        <taxon>Pentapetalae</taxon>
        <taxon>rosids</taxon>
        <taxon>fabids</taxon>
        <taxon>Fabales</taxon>
        <taxon>Fabaceae</taxon>
        <taxon>Papilionoideae</taxon>
        <taxon>50 kb inversion clade</taxon>
        <taxon>NPAAA clade</taxon>
        <taxon>Hologalegina</taxon>
        <taxon>IRL clade</taxon>
        <taxon>Trifolieae</taxon>
        <taxon>Trifolium</taxon>
    </lineage>
</organism>
<comment type="caution">
    <text evidence="2">The sequence shown here is derived from an EMBL/GenBank/DDBJ whole genome shotgun (WGS) entry which is preliminary data.</text>
</comment>
<reference evidence="2 3" key="1">
    <citation type="journal article" date="2018" name="Front. Plant Sci.">
        <title>Red Clover (Trifolium pratense) and Zigzag Clover (T. medium) - A Picture of Genomic Similarities and Differences.</title>
        <authorList>
            <person name="Dluhosova J."/>
            <person name="Istvanek J."/>
            <person name="Nedelnik J."/>
            <person name="Repkova J."/>
        </authorList>
    </citation>
    <scope>NUCLEOTIDE SEQUENCE [LARGE SCALE GENOMIC DNA]</scope>
    <source>
        <strain evidence="3">cv. 10/8</strain>
        <tissue evidence="2">Leaf</tissue>
    </source>
</reference>
<dbReference type="Proteomes" id="UP000265520">
    <property type="component" value="Unassembled WGS sequence"/>
</dbReference>
<name>A0A392PD01_9FABA</name>
<evidence type="ECO:0000256" key="1">
    <source>
        <dbReference type="SAM" id="MobiDB-lite"/>
    </source>
</evidence>
<protein>
    <submittedName>
        <fullName evidence="2">Myb-related protein 3r-1-like</fullName>
    </submittedName>
</protein>
<evidence type="ECO:0000313" key="2">
    <source>
        <dbReference type="EMBL" id="MCI09632.1"/>
    </source>
</evidence>
<feature type="non-terminal residue" evidence="2">
    <location>
        <position position="98"/>
    </location>
</feature>
<dbReference type="AlphaFoldDB" id="A0A392PD01"/>
<proteinExistence type="predicted"/>
<sequence>MSSPRIDTEITIEDYGCFFSPGDKSYDAIGWLKQIEEHTAAQYANALEVLENETPKALTKGPSGSDNDPHNQPANHSPSASNVLVERRMLDFSECETP</sequence>
<keyword evidence="3" id="KW-1185">Reference proteome</keyword>
<evidence type="ECO:0000313" key="3">
    <source>
        <dbReference type="Proteomes" id="UP000265520"/>
    </source>
</evidence>
<dbReference type="EMBL" id="LXQA010073341">
    <property type="protein sequence ID" value="MCI09632.1"/>
    <property type="molecule type" value="Genomic_DNA"/>
</dbReference>
<accession>A0A392PD01</accession>
<feature type="region of interest" description="Disordered" evidence="1">
    <location>
        <begin position="52"/>
        <end position="98"/>
    </location>
</feature>
<feature type="compositionally biased region" description="Polar residues" evidence="1">
    <location>
        <begin position="62"/>
        <end position="82"/>
    </location>
</feature>